<evidence type="ECO:0000313" key="1">
    <source>
        <dbReference type="EMBL" id="CUX56790.1"/>
    </source>
</evidence>
<evidence type="ECO:0000313" key="2">
    <source>
        <dbReference type="Proteomes" id="UP000191812"/>
    </source>
</evidence>
<accession>A0ABP2BNI3</accession>
<keyword evidence="2" id="KW-1185">Reference proteome</keyword>
<name>A0ABP2BNI3_9HYPH</name>
<gene>
    <name evidence="1" type="ORF">AGR13a_Lc140009</name>
</gene>
<sequence>MRKFEGWSFPAARFPALIQQMTETTEDSQFKSAKSKYNKSKQSNYVVKLQQISILNYNVFLI</sequence>
<reference evidence="1 2" key="1">
    <citation type="submission" date="2016-01" db="EMBL/GenBank/DDBJ databases">
        <authorList>
            <person name="Regsiter A."/>
            <person name="william w."/>
        </authorList>
    </citation>
    <scope>NUCLEOTIDE SEQUENCE [LARGE SCALE GENOMIC DNA]</scope>
    <source>
        <strain evidence="1 2">CFBP 6927</strain>
    </source>
</reference>
<protein>
    <submittedName>
        <fullName evidence="1">Uncharacterized protein</fullName>
    </submittedName>
</protein>
<proteinExistence type="predicted"/>
<dbReference type="EMBL" id="FBWH01000040">
    <property type="protein sequence ID" value="CUX56790.1"/>
    <property type="molecule type" value="Genomic_DNA"/>
</dbReference>
<dbReference type="Proteomes" id="UP000191812">
    <property type="component" value="Unassembled WGS sequence"/>
</dbReference>
<organism evidence="1 2">
    <name type="scientific">Agrobacterium genomosp. 13 str. CFBP 6927</name>
    <dbReference type="NCBI Taxonomy" id="1183428"/>
    <lineage>
        <taxon>Bacteria</taxon>
        <taxon>Pseudomonadati</taxon>
        <taxon>Pseudomonadota</taxon>
        <taxon>Alphaproteobacteria</taxon>
        <taxon>Hyphomicrobiales</taxon>
        <taxon>Rhizobiaceae</taxon>
        <taxon>Rhizobium/Agrobacterium group</taxon>
        <taxon>Agrobacterium</taxon>
        <taxon>Agrobacterium tumefaciens complex</taxon>
    </lineage>
</organism>
<comment type="caution">
    <text evidence="1">The sequence shown here is derived from an EMBL/GenBank/DDBJ whole genome shotgun (WGS) entry which is preliminary data.</text>
</comment>